<feature type="domain" description="N-acetyltransferase" evidence="1">
    <location>
        <begin position="11"/>
        <end position="148"/>
    </location>
</feature>
<comment type="caution">
    <text evidence="2">The sequence shown here is derived from an EMBL/GenBank/DDBJ whole genome shotgun (WGS) entry which is preliminary data.</text>
</comment>
<sequence length="148" mass="15983">MRPETDELRVASFADLDTTTLYRLLELRCAVFVVEQESPYLDVDGRDLEPATRHVWVARAGLPVGYLRVLAEPDGVMRVGRVVVGKEARGAGVAGRLMDTALEIVGARPSVLDAQSHLAGFYGRYGYAISGAGFVEDGIPHVPMARAA</sequence>
<gene>
    <name evidence="2" type="primary">elaA</name>
    <name evidence="2" type="ORF">Asi02nite_43590</name>
</gene>
<evidence type="ECO:0000313" key="2">
    <source>
        <dbReference type="EMBL" id="GIF74841.1"/>
    </source>
</evidence>
<dbReference type="InterPro" id="IPR000182">
    <property type="entry name" value="GNAT_dom"/>
</dbReference>
<dbReference type="Pfam" id="PF13673">
    <property type="entry name" value="Acetyltransf_10"/>
    <property type="match status" value="1"/>
</dbReference>
<dbReference type="Proteomes" id="UP000604117">
    <property type="component" value="Unassembled WGS sequence"/>
</dbReference>
<evidence type="ECO:0000313" key="3">
    <source>
        <dbReference type="Proteomes" id="UP000604117"/>
    </source>
</evidence>
<dbReference type="InterPro" id="IPR016181">
    <property type="entry name" value="Acyl_CoA_acyltransferase"/>
</dbReference>
<organism evidence="2 3">
    <name type="scientific">Asanoa siamensis</name>
    <dbReference type="NCBI Taxonomy" id="926357"/>
    <lineage>
        <taxon>Bacteria</taxon>
        <taxon>Bacillati</taxon>
        <taxon>Actinomycetota</taxon>
        <taxon>Actinomycetes</taxon>
        <taxon>Micromonosporales</taxon>
        <taxon>Micromonosporaceae</taxon>
        <taxon>Asanoa</taxon>
    </lineage>
</organism>
<dbReference type="Gene3D" id="3.40.630.30">
    <property type="match status" value="1"/>
</dbReference>
<accession>A0ABQ4CU63</accession>
<dbReference type="SUPFAM" id="SSF55729">
    <property type="entry name" value="Acyl-CoA N-acyltransferases (Nat)"/>
    <property type="match status" value="1"/>
</dbReference>
<name>A0ABQ4CU63_9ACTN</name>
<dbReference type="PROSITE" id="PS51186">
    <property type="entry name" value="GNAT"/>
    <property type="match status" value="1"/>
</dbReference>
<dbReference type="EMBL" id="BONE01000035">
    <property type="protein sequence ID" value="GIF74841.1"/>
    <property type="molecule type" value="Genomic_DNA"/>
</dbReference>
<dbReference type="RefSeq" id="WP_203715728.1">
    <property type="nucleotide sequence ID" value="NZ_BONE01000035.1"/>
</dbReference>
<protein>
    <submittedName>
        <fullName evidence="2">ElaA protein</fullName>
    </submittedName>
</protein>
<keyword evidence="3" id="KW-1185">Reference proteome</keyword>
<reference evidence="2 3" key="1">
    <citation type="submission" date="2021-01" db="EMBL/GenBank/DDBJ databases">
        <title>Whole genome shotgun sequence of Asanoa siamensis NBRC 107932.</title>
        <authorList>
            <person name="Komaki H."/>
            <person name="Tamura T."/>
        </authorList>
    </citation>
    <scope>NUCLEOTIDE SEQUENCE [LARGE SCALE GENOMIC DNA]</scope>
    <source>
        <strain evidence="2 3">NBRC 107932</strain>
    </source>
</reference>
<evidence type="ECO:0000259" key="1">
    <source>
        <dbReference type="PROSITE" id="PS51186"/>
    </source>
</evidence>
<proteinExistence type="predicted"/>